<reference evidence="1" key="1">
    <citation type="submission" date="2021-06" db="EMBL/GenBank/DDBJ databases">
        <authorList>
            <person name="Kallberg Y."/>
            <person name="Tangrot J."/>
            <person name="Rosling A."/>
        </authorList>
    </citation>
    <scope>NUCLEOTIDE SEQUENCE</scope>
    <source>
        <strain evidence="1">AU212A</strain>
    </source>
</reference>
<keyword evidence="2" id="KW-1185">Reference proteome</keyword>
<evidence type="ECO:0000313" key="1">
    <source>
        <dbReference type="EMBL" id="CAG8463687.1"/>
    </source>
</evidence>
<dbReference type="Proteomes" id="UP000789860">
    <property type="component" value="Unassembled WGS sequence"/>
</dbReference>
<sequence>LIRYCTLQYNYISYLAIYLIRFDDQIEKGLDILILEDLDNNEESEEKESPEEIKKNSDISSRLETEINQIYF</sequence>
<comment type="caution">
    <text evidence="1">The sequence shown here is derived from an EMBL/GenBank/DDBJ whole genome shotgun (WGS) entry which is preliminary data.</text>
</comment>
<protein>
    <submittedName>
        <fullName evidence="1">813_t:CDS:1</fullName>
    </submittedName>
</protein>
<accession>A0ACA9KBR6</accession>
<gene>
    <name evidence="1" type="ORF">SCALOS_LOCUS1723</name>
</gene>
<proteinExistence type="predicted"/>
<organism evidence="1 2">
    <name type="scientific">Scutellospora calospora</name>
    <dbReference type="NCBI Taxonomy" id="85575"/>
    <lineage>
        <taxon>Eukaryota</taxon>
        <taxon>Fungi</taxon>
        <taxon>Fungi incertae sedis</taxon>
        <taxon>Mucoromycota</taxon>
        <taxon>Glomeromycotina</taxon>
        <taxon>Glomeromycetes</taxon>
        <taxon>Diversisporales</taxon>
        <taxon>Gigasporaceae</taxon>
        <taxon>Scutellospora</taxon>
    </lineage>
</organism>
<name>A0ACA9KBR6_9GLOM</name>
<dbReference type="EMBL" id="CAJVPM010001287">
    <property type="protein sequence ID" value="CAG8463687.1"/>
    <property type="molecule type" value="Genomic_DNA"/>
</dbReference>
<feature type="non-terminal residue" evidence="1">
    <location>
        <position position="1"/>
    </location>
</feature>
<evidence type="ECO:0000313" key="2">
    <source>
        <dbReference type="Proteomes" id="UP000789860"/>
    </source>
</evidence>